<protein>
    <submittedName>
        <fullName evidence="1">Uncharacterized protein</fullName>
    </submittedName>
</protein>
<proteinExistence type="predicted"/>
<organism evidence="1 2">
    <name type="scientific">Desulfurobacterium pacificum</name>
    <dbReference type="NCBI Taxonomy" id="240166"/>
    <lineage>
        <taxon>Bacteria</taxon>
        <taxon>Pseudomonadati</taxon>
        <taxon>Aquificota</taxon>
        <taxon>Aquificia</taxon>
        <taxon>Desulfurobacteriales</taxon>
        <taxon>Desulfurobacteriaceae</taxon>
        <taxon>Desulfurobacterium</taxon>
    </lineage>
</organism>
<dbReference type="RefSeq" id="WP_283400185.1">
    <property type="nucleotide sequence ID" value="NZ_FXUB01000001.1"/>
</dbReference>
<comment type="caution">
    <text evidence="1">The sequence shown here is derived from an EMBL/GenBank/DDBJ whole genome shotgun (WGS) entry which is preliminary data.</text>
</comment>
<evidence type="ECO:0000313" key="1">
    <source>
        <dbReference type="EMBL" id="SMP09138.1"/>
    </source>
</evidence>
<evidence type="ECO:0000313" key="2">
    <source>
        <dbReference type="Proteomes" id="UP001157911"/>
    </source>
</evidence>
<gene>
    <name evidence="1" type="ORF">SAMN06265339_0698</name>
</gene>
<name>A0ABY1NHE0_9BACT</name>
<dbReference type="EMBL" id="FXUB01000001">
    <property type="protein sequence ID" value="SMP09138.1"/>
    <property type="molecule type" value="Genomic_DNA"/>
</dbReference>
<keyword evidence="2" id="KW-1185">Reference proteome</keyword>
<dbReference type="Proteomes" id="UP001157911">
    <property type="component" value="Unassembled WGS sequence"/>
</dbReference>
<sequence length="77" mass="9084">MPIAVEDRELIEKACEVLVKELGLIGFVRFVKLMGWAKRNWTEERKEVLKELEEKLMKMTTEEVVEYFAEGRKVRPG</sequence>
<reference evidence="1 2" key="1">
    <citation type="submission" date="2017-05" db="EMBL/GenBank/DDBJ databases">
        <authorList>
            <person name="Varghese N."/>
            <person name="Submissions S."/>
        </authorList>
    </citation>
    <scope>NUCLEOTIDE SEQUENCE [LARGE SCALE GENOMIC DNA]</scope>
    <source>
        <strain evidence="1 2">DSM 15522</strain>
    </source>
</reference>
<accession>A0ABY1NHE0</accession>